<dbReference type="AlphaFoldDB" id="A0A0E9PHQ0"/>
<accession>A0A0E9PHQ0</accession>
<protein>
    <submittedName>
        <fullName evidence="1">Uncharacterized protein</fullName>
    </submittedName>
</protein>
<organism evidence="1">
    <name type="scientific">Anguilla anguilla</name>
    <name type="common">European freshwater eel</name>
    <name type="synonym">Muraena anguilla</name>
    <dbReference type="NCBI Taxonomy" id="7936"/>
    <lineage>
        <taxon>Eukaryota</taxon>
        <taxon>Metazoa</taxon>
        <taxon>Chordata</taxon>
        <taxon>Craniata</taxon>
        <taxon>Vertebrata</taxon>
        <taxon>Euteleostomi</taxon>
        <taxon>Actinopterygii</taxon>
        <taxon>Neopterygii</taxon>
        <taxon>Teleostei</taxon>
        <taxon>Anguilliformes</taxon>
        <taxon>Anguillidae</taxon>
        <taxon>Anguilla</taxon>
    </lineage>
</organism>
<evidence type="ECO:0000313" key="1">
    <source>
        <dbReference type="EMBL" id="JAH04064.1"/>
    </source>
</evidence>
<sequence>MFLTLLAFTAAPASLFEERRRNKGVILS</sequence>
<proteinExistence type="predicted"/>
<dbReference type="EMBL" id="GBXM01104513">
    <property type="protein sequence ID" value="JAH04064.1"/>
    <property type="molecule type" value="Transcribed_RNA"/>
</dbReference>
<reference evidence="1" key="1">
    <citation type="submission" date="2014-11" db="EMBL/GenBank/DDBJ databases">
        <authorList>
            <person name="Amaro Gonzalez C."/>
        </authorList>
    </citation>
    <scope>NUCLEOTIDE SEQUENCE</scope>
</reference>
<reference evidence="1" key="2">
    <citation type="journal article" date="2015" name="Fish Shellfish Immunol.">
        <title>Early steps in the European eel (Anguilla anguilla)-Vibrio vulnificus interaction in the gills: Role of the RtxA13 toxin.</title>
        <authorList>
            <person name="Callol A."/>
            <person name="Pajuelo D."/>
            <person name="Ebbesson L."/>
            <person name="Teles M."/>
            <person name="MacKenzie S."/>
            <person name="Amaro C."/>
        </authorList>
    </citation>
    <scope>NUCLEOTIDE SEQUENCE</scope>
</reference>
<name>A0A0E9PHQ0_ANGAN</name>